<evidence type="ECO:0000313" key="3">
    <source>
        <dbReference type="Proteomes" id="UP001151760"/>
    </source>
</evidence>
<evidence type="ECO:0000259" key="1">
    <source>
        <dbReference type="Pfam" id="PF10536"/>
    </source>
</evidence>
<dbReference type="InterPro" id="IPR044824">
    <property type="entry name" value="MAIN-like"/>
</dbReference>
<protein>
    <submittedName>
        <fullName evidence="2">Serine/threonine-protein phosphatase 7 long form</fullName>
    </submittedName>
</protein>
<reference evidence="2" key="2">
    <citation type="submission" date="2022-01" db="EMBL/GenBank/DDBJ databases">
        <authorList>
            <person name="Yamashiro T."/>
            <person name="Shiraishi A."/>
            <person name="Satake H."/>
            <person name="Nakayama K."/>
        </authorList>
    </citation>
    <scope>NUCLEOTIDE SEQUENCE</scope>
</reference>
<proteinExistence type="predicted"/>
<reference evidence="2" key="1">
    <citation type="journal article" date="2022" name="Int. J. Mol. Sci.">
        <title>Draft Genome of Tanacetum Coccineum: Genomic Comparison of Closely Related Tanacetum-Family Plants.</title>
        <authorList>
            <person name="Yamashiro T."/>
            <person name="Shiraishi A."/>
            <person name="Nakayama K."/>
            <person name="Satake H."/>
        </authorList>
    </citation>
    <scope>NUCLEOTIDE SEQUENCE</scope>
</reference>
<name>A0ABQ5IB94_9ASTR</name>
<sequence length="186" mass="20732">MANLQATPLPRIHDLLWLQAQDKHRAYAVFNQTVDDGPAVSGTWLSADYADWVVQQQPGFIPLSADINTGKTKINVLIDYLSDALPINDLAYQQRARIYILALLGGHLFSDSSSYEVTLNYLQNIQDLNVEGRSNWGIAVLAYLYKNLCNTAGDGHIKGIQGPLLLLHLWHGLEYPIFGLSAHYVL</sequence>
<dbReference type="PANTHER" id="PTHR46033">
    <property type="entry name" value="PROTEIN MAIN-LIKE 2"/>
    <property type="match status" value="1"/>
</dbReference>
<dbReference type="Pfam" id="PF10536">
    <property type="entry name" value="PMD"/>
    <property type="match status" value="1"/>
</dbReference>
<feature type="domain" description="Aminotransferase-like plant mobile" evidence="1">
    <location>
        <begin position="37"/>
        <end position="170"/>
    </location>
</feature>
<dbReference type="InterPro" id="IPR019557">
    <property type="entry name" value="AminoTfrase-like_pln_mobile"/>
</dbReference>
<dbReference type="PANTHER" id="PTHR46033:SF8">
    <property type="entry name" value="PROTEIN MAINTENANCE OF MERISTEMS-LIKE"/>
    <property type="match status" value="1"/>
</dbReference>
<accession>A0ABQ5IB94</accession>
<evidence type="ECO:0000313" key="2">
    <source>
        <dbReference type="EMBL" id="GJT97400.1"/>
    </source>
</evidence>
<organism evidence="2 3">
    <name type="scientific">Tanacetum coccineum</name>
    <dbReference type="NCBI Taxonomy" id="301880"/>
    <lineage>
        <taxon>Eukaryota</taxon>
        <taxon>Viridiplantae</taxon>
        <taxon>Streptophyta</taxon>
        <taxon>Embryophyta</taxon>
        <taxon>Tracheophyta</taxon>
        <taxon>Spermatophyta</taxon>
        <taxon>Magnoliopsida</taxon>
        <taxon>eudicotyledons</taxon>
        <taxon>Gunneridae</taxon>
        <taxon>Pentapetalae</taxon>
        <taxon>asterids</taxon>
        <taxon>campanulids</taxon>
        <taxon>Asterales</taxon>
        <taxon>Asteraceae</taxon>
        <taxon>Asteroideae</taxon>
        <taxon>Anthemideae</taxon>
        <taxon>Anthemidinae</taxon>
        <taxon>Tanacetum</taxon>
    </lineage>
</organism>
<dbReference type="EMBL" id="BQNB010020576">
    <property type="protein sequence ID" value="GJT97400.1"/>
    <property type="molecule type" value="Genomic_DNA"/>
</dbReference>
<comment type="caution">
    <text evidence="2">The sequence shown here is derived from an EMBL/GenBank/DDBJ whole genome shotgun (WGS) entry which is preliminary data.</text>
</comment>
<gene>
    <name evidence="2" type="ORF">Tco_1092918</name>
</gene>
<keyword evidence="3" id="KW-1185">Reference proteome</keyword>
<dbReference type="Proteomes" id="UP001151760">
    <property type="component" value="Unassembled WGS sequence"/>
</dbReference>